<gene>
    <name evidence="1" type="ORF">FJU08_00660</name>
</gene>
<protein>
    <submittedName>
        <fullName evidence="1">Uncharacterized protein</fullName>
    </submittedName>
</protein>
<dbReference type="EMBL" id="VHLG01000001">
    <property type="protein sequence ID" value="TPW33114.1"/>
    <property type="molecule type" value="Genomic_DNA"/>
</dbReference>
<evidence type="ECO:0000313" key="2">
    <source>
        <dbReference type="Proteomes" id="UP000318801"/>
    </source>
</evidence>
<accession>A0A506UIE8</accession>
<keyword evidence="2" id="KW-1185">Reference proteome</keyword>
<dbReference type="Proteomes" id="UP000318801">
    <property type="component" value="Unassembled WGS sequence"/>
</dbReference>
<reference evidence="1 2" key="1">
    <citation type="submission" date="2019-06" db="EMBL/GenBank/DDBJ databases">
        <authorList>
            <person name="Li M."/>
        </authorList>
    </citation>
    <scope>NUCLEOTIDE SEQUENCE [LARGE SCALE GENOMIC DNA]</scope>
    <source>
        <strain evidence="1 2">BGMRC2036</strain>
    </source>
</reference>
<dbReference type="RefSeq" id="WP_141147049.1">
    <property type="nucleotide sequence ID" value="NZ_VHLG01000001.1"/>
</dbReference>
<comment type="caution">
    <text evidence="1">The sequence shown here is derived from an EMBL/GenBank/DDBJ whole genome shotgun (WGS) entry which is preliminary data.</text>
</comment>
<name>A0A506UIE8_9HYPH</name>
<proteinExistence type="predicted"/>
<organism evidence="1 2">
    <name type="scientific">Martelella alba</name>
    <dbReference type="NCBI Taxonomy" id="2590451"/>
    <lineage>
        <taxon>Bacteria</taxon>
        <taxon>Pseudomonadati</taxon>
        <taxon>Pseudomonadota</taxon>
        <taxon>Alphaproteobacteria</taxon>
        <taxon>Hyphomicrobiales</taxon>
        <taxon>Aurantimonadaceae</taxon>
        <taxon>Martelella</taxon>
    </lineage>
</organism>
<sequence length="298" mass="34334">MRHEKKRAIVAYPPSSPHSIFPPFIVDAGALGIDRLIRAIAAALVITKGPIFVINSCKISARGERNEAELRVYGRMFDQLRASGFLEKFESQVKFYEYEYIQELTDTSSQVTLANSRTCTDIITEASKSYGFSTEAGLSYHEDSISRSAHIEDHTPVESWSDMVEKREKTDFERGIYEAIRPYFEELQVTSREIRKDVRQTQSNFVNLSRDISQLNLSVTFNNELIQAVEREFLNFKTDVHADNELLRQEMADDNKKLREEMSKGNDALRHEIREGNEKTNQILQDIAELLRNQMRPS</sequence>
<evidence type="ECO:0000313" key="1">
    <source>
        <dbReference type="EMBL" id="TPW33114.1"/>
    </source>
</evidence>
<dbReference type="AlphaFoldDB" id="A0A506UIE8"/>